<organism evidence="1 2">
    <name type="scientific">Medicago truncatula</name>
    <name type="common">Barrel medic</name>
    <name type="synonym">Medicago tribuloides</name>
    <dbReference type="NCBI Taxonomy" id="3880"/>
    <lineage>
        <taxon>Eukaryota</taxon>
        <taxon>Viridiplantae</taxon>
        <taxon>Streptophyta</taxon>
        <taxon>Embryophyta</taxon>
        <taxon>Tracheophyta</taxon>
        <taxon>Spermatophyta</taxon>
        <taxon>Magnoliopsida</taxon>
        <taxon>eudicotyledons</taxon>
        <taxon>Gunneridae</taxon>
        <taxon>Pentapetalae</taxon>
        <taxon>rosids</taxon>
        <taxon>fabids</taxon>
        <taxon>Fabales</taxon>
        <taxon>Fabaceae</taxon>
        <taxon>Papilionoideae</taxon>
        <taxon>50 kb inversion clade</taxon>
        <taxon>NPAAA clade</taxon>
        <taxon>Hologalegina</taxon>
        <taxon>IRL clade</taxon>
        <taxon>Trifolieae</taxon>
        <taxon>Medicago</taxon>
    </lineage>
</organism>
<dbReference type="Gramene" id="rna40234">
    <property type="protein sequence ID" value="RHN45819.1"/>
    <property type="gene ID" value="gene40234"/>
</dbReference>
<dbReference type="AlphaFoldDB" id="A0A396GXG3"/>
<evidence type="ECO:0000313" key="1">
    <source>
        <dbReference type="EMBL" id="RHN45819.1"/>
    </source>
</evidence>
<gene>
    <name evidence="1" type="ORF">MtrunA17_Chr7g0235591</name>
</gene>
<accession>A0A396GXG3</accession>
<sequence>MIYSVLHPSHLNVSIPSCSTTSSSSEMYFHSLSMFIFSSQSEPISAVKPNTQKKKKH</sequence>
<protein>
    <submittedName>
        <fullName evidence="1">Uncharacterized protein</fullName>
    </submittedName>
</protein>
<comment type="caution">
    <text evidence="1">The sequence shown here is derived from an EMBL/GenBank/DDBJ whole genome shotgun (WGS) entry which is preliminary data.</text>
</comment>
<dbReference type="Proteomes" id="UP000265566">
    <property type="component" value="Chromosome 7"/>
</dbReference>
<dbReference type="EMBL" id="PSQE01000007">
    <property type="protein sequence ID" value="RHN45819.1"/>
    <property type="molecule type" value="Genomic_DNA"/>
</dbReference>
<name>A0A396GXG3_MEDTR</name>
<reference evidence="2" key="1">
    <citation type="journal article" date="2018" name="Nat. Plants">
        <title>Whole-genome landscape of Medicago truncatula symbiotic genes.</title>
        <authorList>
            <person name="Pecrix Y."/>
            <person name="Staton S.E."/>
            <person name="Sallet E."/>
            <person name="Lelandais-Briere C."/>
            <person name="Moreau S."/>
            <person name="Carrere S."/>
            <person name="Blein T."/>
            <person name="Jardinaud M.F."/>
            <person name="Latrasse D."/>
            <person name="Zouine M."/>
            <person name="Zahm M."/>
            <person name="Kreplak J."/>
            <person name="Mayjonade B."/>
            <person name="Satge C."/>
            <person name="Perez M."/>
            <person name="Cauet S."/>
            <person name="Marande W."/>
            <person name="Chantry-Darmon C."/>
            <person name="Lopez-Roques C."/>
            <person name="Bouchez O."/>
            <person name="Berard A."/>
            <person name="Debelle F."/>
            <person name="Munos S."/>
            <person name="Bendahmane A."/>
            <person name="Berges H."/>
            <person name="Niebel A."/>
            <person name="Buitink J."/>
            <person name="Frugier F."/>
            <person name="Benhamed M."/>
            <person name="Crespi M."/>
            <person name="Gouzy J."/>
            <person name="Gamas P."/>
        </authorList>
    </citation>
    <scope>NUCLEOTIDE SEQUENCE [LARGE SCALE GENOMIC DNA]</scope>
    <source>
        <strain evidence="2">cv. Jemalong A17</strain>
    </source>
</reference>
<proteinExistence type="predicted"/>
<evidence type="ECO:0000313" key="2">
    <source>
        <dbReference type="Proteomes" id="UP000265566"/>
    </source>
</evidence>